<keyword evidence="10" id="KW-1185">Reference proteome</keyword>
<dbReference type="STRING" id="1390249.BHU72_09670"/>
<feature type="transmembrane region" description="Helical" evidence="7">
    <location>
        <begin position="84"/>
        <end position="104"/>
    </location>
</feature>
<feature type="transmembrane region" description="Helical" evidence="7">
    <location>
        <begin position="265"/>
        <end position="284"/>
    </location>
</feature>
<proteinExistence type="inferred from homology"/>
<feature type="transmembrane region" description="Helical" evidence="7">
    <location>
        <begin position="116"/>
        <end position="133"/>
    </location>
</feature>
<feature type="transmembrane region" description="Helical" evidence="7">
    <location>
        <begin position="232"/>
        <end position="253"/>
    </location>
</feature>
<feature type="domain" description="EamA" evidence="8">
    <location>
        <begin position="172"/>
        <end position="307"/>
    </location>
</feature>
<organism evidence="9 10">
    <name type="scientific">Desulfuribacillus stibiiarsenatis</name>
    <dbReference type="NCBI Taxonomy" id="1390249"/>
    <lineage>
        <taxon>Bacteria</taxon>
        <taxon>Bacillati</taxon>
        <taxon>Bacillota</taxon>
        <taxon>Desulfuribacillia</taxon>
        <taxon>Desulfuribacillales</taxon>
        <taxon>Desulfuribacillaceae</taxon>
        <taxon>Desulfuribacillus</taxon>
    </lineage>
</organism>
<keyword evidence="4 7" id="KW-0812">Transmembrane</keyword>
<evidence type="ECO:0000313" key="9">
    <source>
        <dbReference type="EMBL" id="OEH84465.1"/>
    </source>
</evidence>
<feature type="transmembrane region" description="Helical" evidence="7">
    <location>
        <begin position="140"/>
        <end position="162"/>
    </location>
</feature>
<dbReference type="SUPFAM" id="SSF103481">
    <property type="entry name" value="Multidrug resistance efflux transporter EmrE"/>
    <property type="match status" value="2"/>
</dbReference>
<dbReference type="OrthoDB" id="9805239at2"/>
<protein>
    <recommendedName>
        <fullName evidence="8">EamA domain-containing protein</fullName>
    </recommendedName>
</protein>
<comment type="subcellular location">
    <subcellularLocation>
        <location evidence="1">Cell membrane</location>
        <topology evidence="1">Multi-pass membrane protein</topology>
    </subcellularLocation>
</comment>
<reference evidence="9 10" key="1">
    <citation type="submission" date="2016-09" db="EMBL/GenBank/DDBJ databases">
        <title>Desulfuribacillus arsenicus sp. nov., an obligately anaerobic, dissimilatory arsenic- and antimonate-reducing bacterium isolated from anoxic sediments.</title>
        <authorList>
            <person name="Abin C.A."/>
            <person name="Hollibaugh J.T."/>
        </authorList>
    </citation>
    <scope>NUCLEOTIDE SEQUENCE [LARGE SCALE GENOMIC DNA]</scope>
    <source>
        <strain evidence="9 10">MLFW-2</strain>
    </source>
</reference>
<dbReference type="AlphaFoldDB" id="A0A1E5L2T7"/>
<evidence type="ECO:0000256" key="7">
    <source>
        <dbReference type="SAM" id="Phobius"/>
    </source>
</evidence>
<evidence type="ECO:0000259" key="8">
    <source>
        <dbReference type="Pfam" id="PF00892"/>
    </source>
</evidence>
<gene>
    <name evidence="9" type="ORF">BHU72_09670</name>
</gene>
<evidence type="ECO:0000256" key="5">
    <source>
        <dbReference type="ARBA" id="ARBA00022989"/>
    </source>
</evidence>
<evidence type="ECO:0000256" key="3">
    <source>
        <dbReference type="ARBA" id="ARBA00022475"/>
    </source>
</evidence>
<feature type="transmembrane region" description="Helical" evidence="7">
    <location>
        <begin position="47"/>
        <end position="72"/>
    </location>
</feature>
<comment type="similarity">
    <text evidence="2">Belongs to the EamA transporter family.</text>
</comment>
<feature type="domain" description="EamA" evidence="8">
    <location>
        <begin position="23"/>
        <end position="156"/>
    </location>
</feature>
<evidence type="ECO:0000256" key="1">
    <source>
        <dbReference type="ARBA" id="ARBA00004651"/>
    </source>
</evidence>
<evidence type="ECO:0000256" key="4">
    <source>
        <dbReference type="ARBA" id="ARBA00022692"/>
    </source>
</evidence>
<feature type="transmembrane region" description="Helical" evidence="7">
    <location>
        <begin position="174"/>
        <end position="193"/>
    </location>
</feature>
<dbReference type="InterPro" id="IPR050638">
    <property type="entry name" value="AA-Vitamin_Transporters"/>
</dbReference>
<name>A0A1E5L2T7_9FIRM</name>
<dbReference type="InterPro" id="IPR037185">
    <property type="entry name" value="EmrE-like"/>
</dbReference>
<dbReference type="Pfam" id="PF00892">
    <property type="entry name" value="EamA"/>
    <property type="match status" value="2"/>
</dbReference>
<dbReference type="Proteomes" id="UP000095255">
    <property type="component" value="Unassembled WGS sequence"/>
</dbReference>
<evidence type="ECO:0000256" key="6">
    <source>
        <dbReference type="ARBA" id="ARBA00023136"/>
    </source>
</evidence>
<evidence type="ECO:0000313" key="10">
    <source>
        <dbReference type="Proteomes" id="UP000095255"/>
    </source>
</evidence>
<feature type="transmembrane region" description="Helical" evidence="7">
    <location>
        <begin position="21"/>
        <end position="41"/>
    </location>
</feature>
<dbReference type="GO" id="GO:0005886">
    <property type="term" value="C:plasma membrane"/>
    <property type="evidence" value="ECO:0007669"/>
    <property type="project" value="UniProtKB-SubCell"/>
</dbReference>
<dbReference type="EMBL" id="MJAT01000038">
    <property type="protein sequence ID" value="OEH84465.1"/>
    <property type="molecule type" value="Genomic_DNA"/>
</dbReference>
<feature type="transmembrane region" description="Helical" evidence="7">
    <location>
        <begin position="200"/>
        <end position="220"/>
    </location>
</feature>
<feature type="transmembrane region" description="Helical" evidence="7">
    <location>
        <begin position="290"/>
        <end position="307"/>
    </location>
</feature>
<accession>A0A1E5L2T7</accession>
<sequence>MDYSFSKTERRILLAPLSDINKTYISLILSTFIWGSAFIAAKVSVAVFHPFTVAFLRFFGASIVLWIVMTLREPNRPKLAKQDIITFTILGLVGIYGYNVLFFYGVMLAPVTKSSLMIATNPIFIAILSVIVLKEKLRPLQFLGVLLGIVGAFVIITNGSILSFFEAGVTKVDFILIGAVICWAIYSIVGKISLQRFSPLVSTTYACIAGTFFLFVFSLPQIMNEQYSNANITVWSAIVYMAVVVSALSFVLWYDGIRVVGAAKAASFINLMPISAVTLAVLIFGEKLSIYQFYGAVLIIIGVYLSNRKYSTKPLVNQEQNIKLQDS</sequence>
<evidence type="ECO:0000256" key="2">
    <source>
        <dbReference type="ARBA" id="ARBA00007362"/>
    </source>
</evidence>
<comment type="caution">
    <text evidence="9">The sequence shown here is derived from an EMBL/GenBank/DDBJ whole genome shotgun (WGS) entry which is preliminary data.</text>
</comment>
<keyword evidence="5 7" id="KW-1133">Transmembrane helix</keyword>
<dbReference type="PANTHER" id="PTHR32322">
    <property type="entry name" value="INNER MEMBRANE TRANSPORTER"/>
    <property type="match status" value="1"/>
</dbReference>
<keyword evidence="6 7" id="KW-0472">Membrane</keyword>
<dbReference type="PANTHER" id="PTHR32322:SF18">
    <property type="entry name" value="S-ADENOSYLMETHIONINE_S-ADENOSYLHOMOCYSTEINE TRANSPORTER"/>
    <property type="match status" value="1"/>
</dbReference>
<dbReference type="InterPro" id="IPR000620">
    <property type="entry name" value="EamA_dom"/>
</dbReference>
<keyword evidence="3" id="KW-1003">Cell membrane</keyword>